<evidence type="ECO:0000313" key="2">
    <source>
        <dbReference type="Proteomes" id="UP000272942"/>
    </source>
</evidence>
<organism evidence="3">
    <name type="scientific">Echinostoma caproni</name>
    <dbReference type="NCBI Taxonomy" id="27848"/>
    <lineage>
        <taxon>Eukaryota</taxon>
        <taxon>Metazoa</taxon>
        <taxon>Spiralia</taxon>
        <taxon>Lophotrochozoa</taxon>
        <taxon>Platyhelminthes</taxon>
        <taxon>Trematoda</taxon>
        <taxon>Digenea</taxon>
        <taxon>Plagiorchiida</taxon>
        <taxon>Echinostomata</taxon>
        <taxon>Echinostomatoidea</taxon>
        <taxon>Echinostomatidae</taxon>
        <taxon>Echinostoma</taxon>
    </lineage>
</organism>
<name>A0A183A4D2_9TREM</name>
<dbReference type="AlphaFoldDB" id="A0A183A4D2"/>
<gene>
    <name evidence="1" type="ORF">ECPE_LOCUS1817</name>
</gene>
<dbReference type="WBParaSite" id="ECPE_0000181701-mRNA-1">
    <property type="protein sequence ID" value="ECPE_0000181701-mRNA-1"/>
    <property type="gene ID" value="ECPE_0000181701"/>
</dbReference>
<proteinExistence type="predicted"/>
<sequence length="165" mass="18037">MGPTLASSFQASQNTDSLPDTYLDDVIKDFTNIYDTQPELKACKRETGSLPSSLLSLISLVLAILNEEQVPELVQSHDERHIVTGETNYVRSVSRLDQNDAESEPTVPQPPLPGDSGCVACAFAPHNGDTLLTIHRPTKVSISTILFSCVLLHPHQRNNGRNCTL</sequence>
<protein>
    <submittedName>
        <fullName evidence="3">Intraflagellar transport protein 52 homolog</fullName>
    </submittedName>
</protein>
<evidence type="ECO:0000313" key="1">
    <source>
        <dbReference type="EMBL" id="VDP46938.1"/>
    </source>
</evidence>
<reference evidence="1 2" key="2">
    <citation type="submission" date="2018-11" db="EMBL/GenBank/DDBJ databases">
        <authorList>
            <consortium name="Pathogen Informatics"/>
        </authorList>
    </citation>
    <scope>NUCLEOTIDE SEQUENCE [LARGE SCALE GENOMIC DNA]</scope>
    <source>
        <strain evidence="1 2">Egypt</strain>
    </source>
</reference>
<evidence type="ECO:0000313" key="3">
    <source>
        <dbReference type="WBParaSite" id="ECPE_0000181701-mRNA-1"/>
    </source>
</evidence>
<accession>A0A183A4D2</accession>
<keyword evidence="2" id="KW-1185">Reference proteome</keyword>
<reference evidence="3" key="1">
    <citation type="submission" date="2016-06" db="UniProtKB">
        <authorList>
            <consortium name="WormBaseParasite"/>
        </authorList>
    </citation>
    <scope>IDENTIFICATION</scope>
</reference>
<dbReference type="Proteomes" id="UP000272942">
    <property type="component" value="Unassembled WGS sequence"/>
</dbReference>
<dbReference type="EMBL" id="UZAN01015986">
    <property type="protein sequence ID" value="VDP46938.1"/>
    <property type="molecule type" value="Genomic_DNA"/>
</dbReference>